<dbReference type="InParanoid" id="G2XU30"/>
<evidence type="ECO:0000313" key="1">
    <source>
        <dbReference type="EMBL" id="CCD44000.1"/>
    </source>
</evidence>
<dbReference type="HOGENOM" id="CLU_3335453_0_0_1"/>
<evidence type="ECO:0000313" key="2">
    <source>
        <dbReference type="Proteomes" id="UP000008177"/>
    </source>
</evidence>
<accession>G2XU30</accession>
<sequence length="38" mass="4424">MCRIREVFTNKSIGPKAISNPSSPIHWTVRDGKKRNWI</sequence>
<dbReference type="EMBL" id="FQ790267">
    <property type="protein sequence ID" value="CCD44000.1"/>
    <property type="molecule type" value="Genomic_DNA"/>
</dbReference>
<protein>
    <submittedName>
        <fullName evidence="1">Uncharacterized protein</fullName>
    </submittedName>
</protein>
<reference evidence="2" key="1">
    <citation type="journal article" date="2011" name="PLoS Genet.">
        <title>Genomic analysis of the necrotrophic fungal pathogens Sclerotinia sclerotiorum and Botrytis cinerea.</title>
        <authorList>
            <person name="Amselem J."/>
            <person name="Cuomo C.A."/>
            <person name="van Kan J.A."/>
            <person name="Viaud M."/>
            <person name="Benito E.P."/>
            <person name="Couloux A."/>
            <person name="Coutinho P.M."/>
            <person name="de Vries R.P."/>
            <person name="Dyer P.S."/>
            <person name="Fillinger S."/>
            <person name="Fournier E."/>
            <person name="Gout L."/>
            <person name="Hahn M."/>
            <person name="Kohn L."/>
            <person name="Lapalu N."/>
            <person name="Plummer K.M."/>
            <person name="Pradier J.M."/>
            <person name="Quevillon E."/>
            <person name="Sharon A."/>
            <person name="Simon A."/>
            <person name="ten Have A."/>
            <person name="Tudzynski B."/>
            <person name="Tudzynski P."/>
            <person name="Wincker P."/>
            <person name="Andrew M."/>
            <person name="Anthouard V."/>
            <person name="Beever R.E."/>
            <person name="Beffa R."/>
            <person name="Benoit I."/>
            <person name="Bouzid O."/>
            <person name="Brault B."/>
            <person name="Chen Z."/>
            <person name="Choquer M."/>
            <person name="Collemare J."/>
            <person name="Cotton P."/>
            <person name="Danchin E.G."/>
            <person name="Da Silva C."/>
            <person name="Gautier A."/>
            <person name="Giraud C."/>
            <person name="Giraud T."/>
            <person name="Gonzalez C."/>
            <person name="Grossetete S."/>
            <person name="Guldener U."/>
            <person name="Henrissat B."/>
            <person name="Howlett B.J."/>
            <person name="Kodira C."/>
            <person name="Kretschmer M."/>
            <person name="Lappartient A."/>
            <person name="Leroch M."/>
            <person name="Levis C."/>
            <person name="Mauceli E."/>
            <person name="Neuveglise C."/>
            <person name="Oeser B."/>
            <person name="Pearson M."/>
            <person name="Poulain J."/>
            <person name="Poussereau N."/>
            <person name="Quesneville H."/>
            <person name="Rascle C."/>
            <person name="Schumacher J."/>
            <person name="Segurens B."/>
            <person name="Sexton A."/>
            <person name="Silva E."/>
            <person name="Sirven C."/>
            <person name="Soanes D.M."/>
            <person name="Talbot N.J."/>
            <person name="Templeton M."/>
            <person name="Yandava C."/>
            <person name="Yarden O."/>
            <person name="Zeng Q."/>
            <person name="Rollins J.A."/>
            <person name="Lebrun M.H."/>
            <person name="Dickman M."/>
        </authorList>
    </citation>
    <scope>NUCLEOTIDE SEQUENCE [LARGE SCALE GENOMIC DNA]</scope>
    <source>
        <strain evidence="2">T4</strain>
    </source>
</reference>
<dbReference type="AlphaFoldDB" id="G2XU30"/>
<dbReference type="Proteomes" id="UP000008177">
    <property type="component" value="Unplaced contigs"/>
</dbReference>
<proteinExistence type="predicted"/>
<organism evidence="1 2">
    <name type="scientific">Botryotinia fuckeliana (strain T4)</name>
    <name type="common">Noble rot fungus</name>
    <name type="synonym">Botrytis cinerea</name>
    <dbReference type="NCBI Taxonomy" id="999810"/>
    <lineage>
        <taxon>Eukaryota</taxon>
        <taxon>Fungi</taxon>
        <taxon>Dikarya</taxon>
        <taxon>Ascomycota</taxon>
        <taxon>Pezizomycotina</taxon>
        <taxon>Leotiomycetes</taxon>
        <taxon>Helotiales</taxon>
        <taxon>Sclerotiniaceae</taxon>
        <taxon>Botrytis</taxon>
    </lineage>
</organism>
<name>G2XU30_BOTF4</name>
<gene>
    <name evidence="1" type="ORF">BofuT4_uP062100.1</name>
</gene>